<dbReference type="PANTHER" id="PTHR32309:SF13">
    <property type="entry name" value="FERRIC ENTEROBACTIN TRANSPORT PROTEIN FEPE"/>
    <property type="match status" value="1"/>
</dbReference>
<dbReference type="GO" id="GO:0005524">
    <property type="term" value="F:ATP binding"/>
    <property type="evidence" value="ECO:0007669"/>
    <property type="project" value="UniProtKB-KW"/>
</dbReference>
<dbReference type="GO" id="GO:0004715">
    <property type="term" value="F:non-membrane spanning protein tyrosine kinase activity"/>
    <property type="evidence" value="ECO:0007669"/>
    <property type="project" value="UniProtKB-EC"/>
</dbReference>
<feature type="domain" description="AAA" evidence="19">
    <location>
        <begin position="520"/>
        <end position="664"/>
    </location>
</feature>
<evidence type="ECO:0000256" key="1">
    <source>
        <dbReference type="ARBA" id="ARBA00004429"/>
    </source>
</evidence>
<evidence type="ECO:0000256" key="13">
    <source>
        <dbReference type="ARBA" id="ARBA00023136"/>
    </source>
</evidence>
<sequence length="704" mass="77533">MTNQETDNASDDSDIFQLLGIMWRGKFVILSCALIVGSMGGYYAYKVAEPSYSATARLALQVRDQKLVDLDSVISGVSRDRAALNTEVEVIRSRTLIERLVVDMNLTKDPEFNARLREEPKISVSKVRETLRNLVTGGAAAAPEPPPSDEAILLSTVNAARGAISVSTLRDTYLFDISATTGHPGKSAKMANRLAQLYLDDQVQTKFEATDYAINWLSDRVNELEVELKQKGESLSALRGKTNLVSLEALEGLNIRAKDIRDRLLATQSRTAAAKETLLQNQNVLGTGDPEVISAQFDDQVLRRLANAISSGDEDAKPLFDTRVETALAAQTAEVDRLKSQRDVLQDSLADIQKKIDAQNEDLTRITQLERELAATRTLYETFLNRLKETSIQVGLQRPDARILSEAGGGRLVAPRKSRILIFNLFLGALIGTAVVMGRQFLHKGFRTAGELQRMAGIPVIGQIPKISIKKREGLIEFLRNNPTSGGAEAIRNLRTSVLMSSIDKRPQVIMSTSALPSEGKTTQAVALTMNLAAMGSRVLLVECDVRRRTLGHYFDDMPPGTLLDVISGEKKIEQSVMQVESLGADVLLSSRLDINGADLFASDHFTKFIRELRKAYDYIILDTPPVQVVPDARIISVQTDAVIYNVAWNDTPRDVALEGLQQFKSVGVSVTGVVLSKVDERRLKQYGYGYMYGGKYGRGYYGT</sequence>
<dbReference type="InterPro" id="IPR005702">
    <property type="entry name" value="Wzc-like_C"/>
</dbReference>
<keyword evidence="7" id="KW-0808">Transferase</keyword>
<comment type="similarity">
    <text evidence="2">Belongs to the CpsD/CapB family.</text>
</comment>
<evidence type="ECO:0000259" key="19">
    <source>
        <dbReference type="Pfam" id="PF13614"/>
    </source>
</evidence>
<keyword evidence="8 17" id="KW-0812">Transmembrane</keyword>
<dbReference type="SUPFAM" id="SSF52540">
    <property type="entry name" value="P-loop containing nucleoside triphosphate hydrolases"/>
    <property type="match status" value="1"/>
</dbReference>
<evidence type="ECO:0000313" key="22">
    <source>
        <dbReference type="Proteomes" id="UP000030960"/>
    </source>
</evidence>
<feature type="domain" description="Polysaccharide chain length determinant N-terminal" evidence="18">
    <location>
        <begin position="14"/>
        <end position="102"/>
    </location>
</feature>
<dbReference type="InterPro" id="IPR032807">
    <property type="entry name" value="GNVR"/>
</dbReference>
<dbReference type="EMBL" id="JSUQ01000030">
    <property type="protein sequence ID" value="KHQ50154.1"/>
    <property type="molecule type" value="Genomic_DNA"/>
</dbReference>
<evidence type="ECO:0000256" key="2">
    <source>
        <dbReference type="ARBA" id="ARBA00007316"/>
    </source>
</evidence>
<dbReference type="RefSeq" id="WP_043146524.1">
    <property type="nucleotide sequence ID" value="NZ_JSUQ01000030.1"/>
</dbReference>
<evidence type="ECO:0000256" key="5">
    <source>
        <dbReference type="ARBA" id="ARBA00022475"/>
    </source>
</evidence>
<evidence type="ECO:0000256" key="4">
    <source>
        <dbReference type="ARBA" id="ARBA00011903"/>
    </source>
</evidence>
<dbReference type="OrthoDB" id="230260at2"/>
<dbReference type="GO" id="GO:0005886">
    <property type="term" value="C:plasma membrane"/>
    <property type="evidence" value="ECO:0007669"/>
    <property type="project" value="UniProtKB-SubCell"/>
</dbReference>
<evidence type="ECO:0000256" key="9">
    <source>
        <dbReference type="ARBA" id="ARBA00022741"/>
    </source>
</evidence>
<evidence type="ECO:0000256" key="12">
    <source>
        <dbReference type="ARBA" id="ARBA00022989"/>
    </source>
</evidence>
<evidence type="ECO:0000256" key="6">
    <source>
        <dbReference type="ARBA" id="ARBA00022519"/>
    </source>
</evidence>
<dbReference type="Pfam" id="PF13614">
    <property type="entry name" value="AAA_31"/>
    <property type="match status" value="1"/>
</dbReference>
<evidence type="ECO:0000256" key="7">
    <source>
        <dbReference type="ARBA" id="ARBA00022679"/>
    </source>
</evidence>
<evidence type="ECO:0000256" key="11">
    <source>
        <dbReference type="ARBA" id="ARBA00022840"/>
    </source>
</evidence>
<evidence type="ECO:0000256" key="15">
    <source>
        <dbReference type="ARBA" id="ARBA00051245"/>
    </source>
</evidence>
<dbReference type="Gene3D" id="3.40.50.300">
    <property type="entry name" value="P-loop containing nucleotide triphosphate hydrolases"/>
    <property type="match status" value="1"/>
</dbReference>
<dbReference type="InterPro" id="IPR025669">
    <property type="entry name" value="AAA_dom"/>
</dbReference>
<protein>
    <recommendedName>
        <fullName evidence="4">non-specific protein-tyrosine kinase</fullName>
        <ecNumber evidence="4">2.7.10.2</ecNumber>
    </recommendedName>
</protein>
<gene>
    <name evidence="21" type="ORF">OA50_05273</name>
</gene>
<keyword evidence="6" id="KW-0997">Cell inner membrane</keyword>
<evidence type="ECO:0000313" key="21">
    <source>
        <dbReference type="EMBL" id="KHQ50154.1"/>
    </source>
</evidence>
<feature type="transmembrane region" description="Helical" evidence="17">
    <location>
        <begin position="420"/>
        <end position="438"/>
    </location>
</feature>
<proteinExistence type="inferred from homology"/>
<keyword evidence="11" id="KW-0067">ATP-binding</keyword>
<evidence type="ECO:0000256" key="17">
    <source>
        <dbReference type="SAM" id="Phobius"/>
    </source>
</evidence>
<dbReference type="InterPro" id="IPR050445">
    <property type="entry name" value="Bact_polysacc_biosynth/exp"/>
</dbReference>
<dbReference type="Pfam" id="PF02706">
    <property type="entry name" value="Wzz"/>
    <property type="match status" value="1"/>
</dbReference>
<feature type="coiled-coil region" evidence="16">
    <location>
        <begin position="328"/>
        <end position="386"/>
    </location>
</feature>
<reference evidence="21 22" key="1">
    <citation type="submission" date="2014-10" db="EMBL/GenBank/DDBJ databases">
        <title>Genome sequence of Ponticoccus sp. strain UMTAT08 isolated from clonal culture of toxic dinoflagellate Alexandrium tamiyavanichii.</title>
        <authorList>
            <person name="Gan H.Y."/>
            <person name="Muhd D.-D."/>
            <person name="Mohd Noor M.E."/>
            <person name="Yeong Y.S."/>
            <person name="Usup G."/>
        </authorList>
    </citation>
    <scope>NUCLEOTIDE SEQUENCE [LARGE SCALE GENOMIC DNA]</scope>
    <source>
        <strain evidence="21 22">UMTAT08</strain>
    </source>
</reference>
<dbReference type="PANTHER" id="PTHR32309">
    <property type="entry name" value="TYROSINE-PROTEIN KINASE"/>
    <property type="match status" value="1"/>
</dbReference>
<dbReference type="NCBIfam" id="TIGR01007">
    <property type="entry name" value="eps_fam"/>
    <property type="match status" value="1"/>
</dbReference>
<keyword evidence="12 17" id="KW-1133">Transmembrane helix</keyword>
<keyword evidence="16" id="KW-0175">Coiled coil</keyword>
<evidence type="ECO:0000256" key="8">
    <source>
        <dbReference type="ARBA" id="ARBA00022692"/>
    </source>
</evidence>
<accession>A0A0B3SHV3</accession>
<name>A0A0B3SHV3_9RHOB</name>
<dbReference type="CDD" id="cd05387">
    <property type="entry name" value="BY-kinase"/>
    <property type="match status" value="1"/>
</dbReference>
<dbReference type="Proteomes" id="UP000030960">
    <property type="component" value="Unassembled WGS sequence"/>
</dbReference>
<keyword evidence="13 17" id="KW-0472">Membrane</keyword>
<dbReference type="Pfam" id="PF13807">
    <property type="entry name" value="GNVR"/>
    <property type="match status" value="1"/>
</dbReference>
<comment type="subcellular location">
    <subcellularLocation>
        <location evidence="1">Cell inner membrane</location>
        <topology evidence="1">Multi-pass membrane protein</topology>
    </subcellularLocation>
</comment>
<evidence type="ECO:0000256" key="16">
    <source>
        <dbReference type="SAM" id="Coils"/>
    </source>
</evidence>
<dbReference type="InterPro" id="IPR027417">
    <property type="entry name" value="P-loop_NTPase"/>
</dbReference>
<evidence type="ECO:0000259" key="18">
    <source>
        <dbReference type="Pfam" id="PF02706"/>
    </source>
</evidence>
<evidence type="ECO:0000256" key="14">
    <source>
        <dbReference type="ARBA" id="ARBA00023137"/>
    </source>
</evidence>
<dbReference type="EC" id="2.7.10.2" evidence="4"/>
<organism evidence="21 22">
    <name type="scientific">Mameliella alba</name>
    <dbReference type="NCBI Taxonomy" id="561184"/>
    <lineage>
        <taxon>Bacteria</taxon>
        <taxon>Pseudomonadati</taxon>
        <taxon>Pseudomonadota</taxon>
        <taxon>Alphaproteobacteria</taxon>
        <taxon>Rhodobacterales</taxon>
        <taxon>Roseobacteraceae</taxon>
        <taxon>Mameliella</taxon>
    </lineage>
</organism>
<keyword evidence="22" id="KW-1185">Reference proteome</keyword>
<keyword evidence="14" id="KW-0829">Tyrosine-protein kinase</keyword>
<dbReference type="AlphaFoldDB" id="A0A0B3SHV3"/>
<keyword evidence="10" id="KW-0418">Kinase</keyword>
<comment type="caution">
    <text evidence="21">The sequence shown here is derived from an EMBL/GenBank/DDBJ whole genome shotgun (WGS) entry which is preliminary data.</text>
</comment>
<evidence type="ECO:0000256" key="10">
    <source>
        <dbReference type="ARBA" id="ARBA00022777"/>
    </source>
</evidence>
<dbReference type="InterPro" id="IPR003856">
    <property type="entry name" value="LPS_length_determ_N"/>
</dbReference>
<evidence type="ECO:0000256" key="3">
    <source>
        <dbReference type="ARBA" id="ARBA00008883"/>
    </source>
</evidence>
<keyword evidence="5" id="KW-1003">Cell membrane</keyword>
<feature type="domain" description="Tyrosine-protein kinase G-rich" evidence="20">
    <location>
        <begin position="366"/>
        <end position="440"/>
    </location>
</feature>
<comment type="similarity">
    <text evidence="3">Belongs to the etk/wzc family.</text>
</comment>
<dbReference type="PATRIC" id="fig|1515334.3.peg.5286"/>
<comment type="catalytic activity">
    <reaction evidence="15">
        <text>L-tyrosyl-[protein] + ATP = O-phospho-L-tyrosyl-[protein] + ADP + H(+)</text>
        <dbReference type="Rhea" id="RHEA:10596"/>
        <dbReference type="Rhea" id="RHEA-COMP:10136"/>
        <dbReference type="Rhea" id="RHEA-COMP:20101"/>
        <dbReference type="ChEBI" id="CHEBI:15378"/>
        <dbReference type="ChEBI" id="CHEBI:30616"/>
        <dbReference type="ChEBI" id="CHEBI:46858"/>
        <dbReference type="ChEBI" id="CHEBI:61978"/>
        <dbReference type="ChEBI" id="CHEBI:456216"/>
        <dbReference type="EC" id="2.7.10.2"/>
    </reaction>
</comment>
<keyword evidence="9" id="KW-0547">Nucleotide-binding</keyword>
<evidence type="ECO:0000259" key="20">
    <source>
        <dbReference type="Pfam" id="PF13807"/>
    </source>
</evidence>